<keyword evidence="3 8" id="KW-0863">Zinc-finger</keyword>
<evidence type="ECO:0000256" key="4">
    <source>
        <dbReference type="ARBA" id="ARBA00022833"/>
    </source>
</evidence>
<dbReference type="PROSITE" id="PS00028">
    <property type="entry name" value="ZINC_FINGER_C2H2_1"/>
    <property type="match status" value="2"/>
</dbReference>
<dbReference type="InterPro" id="IPR013087">
    <property type="entry name" value="Znf_C2H2_type"/>
</dbReference>
<feature type="region of interest" description="Disordered" evidence="9">
    <location>
        <begin position="358"/>
        <end position="400"/>
    </location>
</feature>
<evidence type="ECO:0000313" key="12">
    <source>
        <dbReference type="Proteomes" id="UP000606974"/>
    </source>
</evidence>
<dbReference type="PANTHER" id="PTHR46179">
    <property type="entry name" value="ZINC FINGER PROTEIN"/>
    <property type="match status" value="1"/>
</dbReference>
<evidence type="ECO:0000256" key="9">
    <source>
        <dbReference type="SAM" id="MobiDB-lite"/>
    </source>
</evidence>
<feature type="region of interest" description="Disordered" evidence="9">
    <location>
        <begin position="19"/>
        <end position="107"/>
    </location>
</feature>
<comment type="caution">
    <text evidence="11">The sequence shown here is derived from an EMBL/GenBank/DDBJ whole genome shotgun (WGS) entry which is preliminary data.</text>
</comment>
<dbReference type="GO" id="GO:0005634">
    <property type="term" value="C:nucleus"/>
    <property type="evidence" value="ECO:0007669"/>
    <property type="project" value="UniProtKB-SubCell"/>
</dbReference>
<dbReference type="PROSITE" id="PS50157">
    <property type="entry name" value="ZINC_FINGER_C2H2_2"/>
    <property type="match status" value="2"/>
</dbReference>
<feature type="region of interest" description="Disordered" evidence="9">
    <location>
        <begin position="413"/>
        <end position="450"/>
    </location>
</feature>
<evidence type="ECO:0000256" key="3">
    <source>
        <dbReference type="ARBA" id="ARBA00022771"/>
    </source>
</evidence>
<feature type="compositionally biased region" description="Low complexity" evidence="9">
    <location>
        <begin position="427"/>
        <end position="447"/>
    </location>
</feature>
<evidence type="ECO:0000259" key="10">
    <source>
        <dbReference type="PROSITE" id="PS50157"/>
    </source>
</evidence>
<dbReference type="AlphaFoldDB" id="A0A8H7A6A1"/>
<feature type="compositionally biased region" description="Polar residues" evidence="9">
    <location>
        <begin position="631"/>
        <end position="640"/>
    </location>
</feature>
<dbReference type="OrthoDB" id="6077919at2759"/>
<feature type="compositionally biased region" description="Polar residues" evidence="9">
    <location>
        <begin position="413"/>
        <end position="422"/>
    </location>
</feature>
<dbReference type="Gene3D" id="3.30.160.60">
    <property type="entry name" value="Classic Zinc Finger"/>
    <property type="match status" value="2"/>
</dbReference>
<reference evidence="11" key="1">
    <citation type="submission" date="2020-02" db="EMBL/GenBank/DDBJ databases">
        <authorList>
            <person name="Palmer J.M."/>
        </authorList>
    </citation>
    <scope>NUCLEOTIDE SEQUENCE</scope>
    <source>
        <strain evidence="11">EPUS1.4</strain>
        <tissue evidence="11">Thallus</tissue>
    </source>
</reference>
<protein>
    <recommendedName>
        <fullName evidence="10">C2H2-type domain-containing protein</fullName>
    </recommendedName>
</protein>
<feature type="region of interest" description="Disordered" evidence="9">
    <location>
        <begin position="142"/>
        <end position="174"/>
    </location>
</feature>
<dbReference type="SMART" id="SM00355">
    <property type="entry name" value="ZnF_C2H2"/>
    <property type="match status" value="6"/>
</dbReference>
<sequence>MSQVQGIRLSIPGCAESASSAASVSLDSSDGSPAASAAFRNEPQELLGLSSGPRPMSITTSPIPRTLSNSASSGQQPYTIDISPDYSFPEELGLNDPKGAQPVWPGYQVTGNDNDNVAYPPRRLTPAEPEQPWSGIHLNAPLPSQLRGDDGQRGSTAPMNARIGQQRSIVGSHANETESGYYTYSQHDMRSIRSGPSSVPRSIPLVQGHSTFAQYNADQSFTAMDYQFRGPMEPQLSSQVQREPHRCTEPGCEFTFKTISELKKHTARHRREHVCNQPGCTRANKGFPTINDLERHQKSVHGMEPLHGQSRMYKCFALNCKNREKEWPRLDNFKQHLQRMHKGLSTEELIRQSNEWYDTEKKPHQPASLVAGATPSRGSHFSNSGPDLMSETSSLAKSQNHLSLAWRPTRNALRQQQSTTPNRPRHSSLSSQPSSSASLSPTRKSSSVPFPGLGMNLGNYQLGQTPMAIIPTPLSSDLLLDHSQRPTRGRPTAHTVPNPDTSALSDLSDISYSTPSGSFHIPQDDLAHIAPNLNAEAQSAFQSAFLSADQTLCSPSTPANRGTGSSSSPLSIEAITDFINSSTGGQKAESAFILRIIEAGLSKLREAGPQSNPATTTSSSSSVITSTLTSHPDSTNTRLQHSCPEKPCTKTYHRRCDLKKHLKRHHRPYGCTFSKCYEKFGSKYDWKRHENTQHFQNECWKCALCSSGTGRNGHASTSSFPAQLFYRRNIFMAHMQKVHQLSSEATREHAHKQRIGRGCQTRFWCGFCKRIVELQKKGLEGADERFNHIDKHFKQKCDISDWVVVEGSEAKGQQDEVDREEEQEEQEEQEEDIDDVLGSDGIGDSPTTVGEEIDDGRSRENYDYDVNDGGGGANARNDIGQKRTIPSDFEGSSRPSQQRRTHPTHGRTTPYAFRCCQCREGPHTLMLGRHCPMCSHVCCAFCPYMDDKGLDVGRSR</sequence>
<evidence type="ECO:0000256" key="7">
    <source>
        <dbReference type="ARBA" id="ARBA00023242"/>
    </source>
</evidence>
<keyword evidence="12" id="KW-1185">Reference proteome</keyword>
<evidence type="ECO:0000256" key="6">
    <source>
        <dbReference type="ARBA" id="ARBA00023163"/>
    </source>
</evidence>
<accession>A0A8H7A6A1</accession>
<evidence type="ECO:0000313" key="11">
    <source>
        <dbReference type="EMBL" id="KAF7503430.1"/>
    </source>
</evidence>
<name>A0A8H7A6A1_9EURO</name>
<feature type="region of interest" description="Disordered" evidence="9">
    <location>
        <begin position="479"/>
        <end position="505"/>
    </location>
</feature>
<evidence type="ECO:0000256" key="1">
    <source>
        <dbReference type="ARBA" id="ARBA00004123"/>
    </source>
</evidence>
<evidence type="ECO:0000256" key="8">
    <source>
        <dbReference type="PROSITE-ProRule" id="PRU00042"/>
    </source>
</evidence>
<feature type="compositionally biased region" description="Polar residues" evidence="9">
    <location>
        <begin position="376"/>
        <end position="400"/>
    </location>
</feature>
<keyword evidence="6" id="KW-0804">Transcription</keyword>
<feature type="compositionally biased region" description="Polar residues" evidence="9">
    <location>
        <begin position="57"/>
        <end position="78"/>
    </location>
</feature>
<proteinExistence type="predicted"/>
<dbReference type="InterPro" id="IPR051061">
    <property type="entry name" value="Zinc_finger_trans_reg"/>
</dbReference>
<dbReference type="GO" id="GO:0006357">
    <property type="term" value="P:regulation of transcription by RNA polymerase II"/>
    <property type="evidence" value="ECO:0007669"/>
    <property type="project" value="TreeGrafter"/>
</dbReference>
<comment type="subcellular location">
    <subcellularLocation>
        <location evidence="1">Nucleus</location>
    </subcellularLocation>
</comment>
<feature type="region of interest" description="Disordered" evidence="9">
    <location>
        <begin position="606"/>
        <end position="642"/>
    </location>
</feature>
<keyword evidence="4" id="KW-0862">Zinc</keyword>
<feature type="compositionally biased region" description="Low complexity" evidence="9">
    <location>
        <begin position="615"/>
        <end position="630"/>
    </location>
</feature>
<dbReference type="EMBL" id="JAACFV010000179">
    <property type="protein sequence ID" value="KAF7503430.1"/>
    <property type="molecule type" value="Genomic_DNA"/>
</dbReference>
<keyword evidence="2" id="KW-0479">Metal-binding</keyword>
<evidence type="ECO:0000256" key="2">
    <source>
        <dbReference type="ARBA" id="ARBA00022723"/>
    </source>
</evidence>
<gene>
    <name evidence="11" type="ORF">GJ744_003760</name>
</gene>
<keyword evidence="7" id="KW-0539">Nucleus</keyword>
<organism evidence="11 12">
    <name type="scientific">Endocarpon pusillum</name>
    <dbReference type="NCBI Taxonomy" id="364733"/>
    <lineage>
        <taxon>Eukaryota</taxon>
        <taxon>Fungi</taxon>
        <taxon>Dikarya</taxon>
        <taxon>Ascomycota</taxon>
        <taxon>Pezizomycotina</taxon>
        <taxon>Eurotiomycetes</taxon>
        <taxon>Chaetothyriomycetidae</taxon>
        <taxon>Verrucariales</taxon>
        <taxon>Verrucariaceae</taxon>
        <taxon>Endocarpon</taxon>
    </lineage>
</organism>
<feature type="domain" description="C2H2-type" evidence="10">
    <location>
        <begin position="641"/>
        <end position="665"/>
    </location>
</feature>
<dbReference type="Proteomes" id="UP000606974">
    <property type="component" value="Unassembled WGS sequence"/>
</dbReference>
<dbReference type="GO" id="GO:0008270">
    <property type="term" value="F:zinc ion binding"/>
    <property type="evidence" value="ECO:0007669"/>
    <property type="project" value="UniProtKB-KW"/>
</dbReference>
<feature type="domain" description="C2H2-type" evidence="10">
    <location>
        <begin position="245"/>
        <end position="274"/>
    </location>
</feature>
<feature type="region of interest" description="Disordered" evidence="9">
    <location>
        <begin position="808"/>
        <end position="906"/>
    </location>
</feature>
<evidence type="ECO:0000256" key="5">
    <source>
        <dbReference type="ARBA" id="ARBA00023015"/>
    </source>
</evidence>
<keyword evidence="5" id="KW-0805">Transcription regulation</keyword>
<feature type="compositionally biased region" description="Acidic residues" evidence="9">
    <location>
        <begin position="817"/>
        <end position="837"/>
    </location>
</feature>
<dbReference type="PANTHER" id="PTHR46179:SF13">
    <property type="entry name" value="C2H2-TYPE DOMAIN-CONTAINING PROTEIN"/>
    <property type="match status" value="1"/>
</dbReference>
<feature type="compositionally biased region" description="Polar residues" evidence="9">
    <location>
        <begin position="153"/>
        <end position="169"/>
    </location>
</feature>
<feature type="compositionally biased region" description="Low complexity" evidence="9">
    <location>
        <begin position="19"/>
        <end position="38"/>
    </location>
</feature>